<accession>A0A0F7FS13</accession>
<dbReference type="KEGG" id="sxi:SXIM_16990"/>
<protein>
    <submittedName>
        <fullName evidence="1">Secreted protein</fullName>
    </submittedName>
</protein>
<keyword evidence="2" id="KW-1185">Reference proteome</keyword>
<dbReference type="HOGENOM" id="CLU_101802_0_0_11"/>
<proteinExistence type="predicted"/>
<dbReference type="Proteomes" id="UP000034034">
    <property type="component" value="Chromosome"/>
</dbReference>
<sequence>MDTRPVLFLDVDGPLNPFAAGPEQDLSGYGSHRMEPPSWTARHPGRSLLVRLNPAHGAELLRLAGTYELVWGTTWQDEANSFIGTVLGLPPLPHVHFGPVPFLAAPRAAPLHWKTRTLLAYAGRRPFAWVDDEPTDADTVFVRERHPAPALLHGVDPARGLGGADFTALAEWAAALP</sequence>
<evidence type="ECO:0000313" key="2">
    <source>
        <dbReference type="Proteomes" id="UP000034034"/>
    </source>
</evidence>
<dbReference type="RefSeq" id="WP_030725255.1">
    <property type="nucleotide sequence ID" value="NZ_CP009922.3"/>
</dbReference>
<dbReference type="STRING" id="408015.SXIM_16990"/>
<evidence type="ECO:0000313" key="1">
    <source>
        <dbReference type="EMBL" id="AKG43083.1"/>
    </source>
</evidence>
<dbReference type="EMBL" id="CP009922">
    <property type="protein sequence ID" value="AKG43083.1"/>
    <property type="molecule type" value="Genomic_DNA"/>
</dbReference>
<gene>
    <name evidence="1" type="ORF">SXIM_16990</name>
</gene>
<dbReference type="AlphaFoldDB" id="A0A0F7FS13"/>
<name>A0A0F7FS13_9ACTN</name>
<organism evidence="1 2">
    <name type="scientific">Streptomyces xiamenensis</name>
    <dbReference type="NCBI Taxonomy" id="408015"/>
    <lineage>
        <taxon>Bacteria</taxon>
        <taxon>Bacillati</taxon>
        <taxon>Actinomycetota</taxon>
        <taxon>Actinomycetes</taxon>
        <taxon>Kitasatosporales</taxon>
        <taxon>Streptomycetaceae</taxon>
        <taxon>Streptomyces</taxon>
    </lineage>
</organism>
<reference evidence="1" key="1">
    <citation type="submission" date="2019-08" db="EMBL/GenBank/DDBJ databases">
        <title>Complete genome sequence of a mangrove-derived Streptomyces xiamenensis.</title>
        <authorList>
            <person name="Xu J."/>
        </authorList>
    </citation>
    <scope>NUCLEOTIDE SEQUENCE</scope>
    <source>
        <strain evidence="1">318</strain>
    </source>
</reference>
<dbReference type="PATRIC" id="fig|408015.6.peg.1733"/>